<dbReference type="EC" id="7.-.-.-" evidence="8"/>
<comment type="subunit">
    <text evidence="8">The complex is composed of six subunits: RnfA, RnfB, RnfC, RnfD, RnfE and RnfG.</text>
</comment>
<reference evidence="9 10" key="1">
    <citation type="submission" date="2018-05" db="EMBL/GenBank/DDBJ databases">
        <title>Complete genome sequence of Megasphaera sp. AJH120T, isolated from the ceca of a chicken.</title>
        <authorList>
            <person name="Maki J."/>
            <person name="Looft T."/>
        </authorList>
    </citation>
    <scope>NUCLEOTIDE SEQUENCE [LARGE SCALE GENOMIC DNA]</scope>
    <source>
        <strain evidence="9 10">AJH120</strain>
    </source>
</reference>
<dbReference type="AlphaFoldDB" id="A0A346B0W6"/>
<sequence length="191" mass="20826">MGEYFTLFVGAVLINNFVLTKFLGLCIFFGVSKNLNASVGMGFAVTSVLTMSTVLAWLLYNYVLVPFDLTFLRTISFVILIASFVQLLEIVIKKMSPTLYNMWGIYLMLIATNCIVLSVPVISITSNYDFLENLVFAIGSGLGFALALVLMASAREKLDFADVPHSLKGTPIAFIVAGMLSLAFLGFSGMI</sequence>
<feature type="transmembrane region" description="Helical" evidence="8">
    <location>
        <begin position="172"/>
        <end position="190"/>
    </location>
</feature>
<evidence type="ECO:0000256" key="4">
    <source>
        <dbReference type="ARBA" id="ARBA00022967"/>
    </source>
</evidence>
<dbReference type="EMBL" id="CP029462">
    <property type="protein sequence ID" value="AXL21759.1"/>
    <property type="molecule type" value="Genomic_DNA"/>
</dbReference>
<keyword evidence="10" id="KW-1185">Reference proteome</keyword>
<feature type="transmembrane region" description="Helical" evidence="8">
    <location>
        <begin position="103"/>
        <end position="122"/>
    </location>
</feature>
<organism evidence="9 10">
    <name type="scientific">Megasphaera stantonii</name>
    <dbReference type="NCBI Taxonomy" id="2144175"/>
    <lineage>
        <taxon>Bacteria</taxon>
        <taxon>Bacillati</taxon>
        <taxon>Bacillota</taxon>
        <taxon>Negativicutes</taxon>
        <taxon>Veillonellales</taxon>
        <taxon>Veillonellaceae</taxon>
        <taxon>Megasphaera</taxon>
    </lineage>
</organism>
<dbReference type="GO" id="GO:0012505">
    <property type="term" value="C:endomembrane system"/>
    <property type="evidence" value="ECO:0007669"/>
    <property type="project" value="UniProtKB-SubCell"/>
</dbReference>
<dbReference type="GO" id="GO:0005886">
    <property type="term" value="C:plasma membrane"/>
    <property type="evidence" value="ECO:0007669"/>
    <property type="project" value="UniProtKB-SubCell"/>
</dbReference>
<dbReference type="InterPro" id="IPR011293">
    <property type="entry name" value="Ion_transpt_RnfA/RsxA"/>
</dbReference>
<keyword evidence="5 8" id="KW-0249">Electron transport</keyword>
<keyword evidence="2 8" id="KW-0813">Transport</keyword>
<comment type="subcellular location">
    <subcellularLocation>
        <location evidence="8">Cell membrane</location>
        <topology evidence="8">Multi-pass membrane protein</topology>
    </subcellularLocation>
    <subcellularLocation>
        <location evidence="1">Endomembrane system</location>
        <topology evidence="1">Multi-pass membrane protein</topology>
    </subcellularLocation>
</comment>
<accession>A0A346B0W6</accession>
<feature type="transmembrane region" description="Helical" evidence="8">
    <location>
        <begin position="134"/>
        <end position="152"/>
    </location>
</feature>
<comment type="similarity">
    <text evidence="8">Belongs to the NqrDE/RnfAE family.</text>
</comment>
<feature type="transmembrane region" description="Helical" evidence="8">
    <location>
        <begin position="71"/>
        <end position="91"/>
    </location>
</feature>
<dbReference type="RefSeq" id="WP_087476784.1">
    <property type="nucleotide sequence ID" value="NZ_CALYAU010000004.1"/>
</dbReference>
<dbReference type="NCBIfam" id="TIGR01943">
    <property type="entry name" value="rnfA"/>
    <property type="match status" value="1"/>
</dbReference>
<keyword evidence="3 8" id="KW-0812">Transmembrane</keyword>
<evidence type="ECO:0000256" key="6">
    <source>
        <dbReference type="ARBA" id="ARBA00022989"/>
    </source>
</evidence>
<feature type="transmembrane region" description="Helical" evidence="8">
    <location>
        <begin position="6"/>
        <end position="31"/>
    </location>
</feature>
<proteinExistence type="inferred from homology"/>
<dbReference type="PIRSF" id="PIRSF006102">
    <property type="entry name" value="NQR_DE"/>
    <property type="match status" value="1"/>
</dbReference>
<name>A0A346B0W6_9FIRM</name>
<keyword evidence="4 8" id="KW-1278">Translocase</keyword>
<evidence type="ECO:0000256" key="2">
    <source>
        <dbReference type="ARBA" id="ARBA00022448"/>
    </source>
</evidence>
<gene>
    <name evidence="8" type="primary">rnfA</name>
    <name evidence="9" type="ORF">DKB62_09405</name>
</gene>
<dbReference type="InterPro" id="IPR003667">
    <property type="entry name" value="NqrDE/RnfAE"/>
</dbReference>
<evidence type="ECO:0000256" key="5">
    <source>
        <dbReference type="ARBA" id="ARBA00022982"/>
    </source>
</evidence>
<evidence type="ECO:0000256" key="1">
    <source>
        <dbReference type="ARBA" id="ARBA00004127"/>
    </source>
</evidence>
<evidence type="ECO:0000256" key="7">
    <source>
        <dbReference type="ARBA" id="ARBA00023136"/>
    </source>
</evidence>
<protein>
    <recommendedName>
        <fullName evidence="8">Ion-translocating oxidoreductase complex subunit A</fullName>
        <ecNumber evidence="8">7.-.-.-</ecNumber>
    </recommendedName>
    <alternativeName>
        <fullName evidence="8">Rnf electron transport complex subunit A</fullName>
    </alternativeName>
</protein>
<dbReference type="InterPro" id="IPR050133">
    <property type="entry name" value="NqrDE/RnfAE_oxidrdctase"/>
</dbReference>
<keyword evidence="8" id="KW-1003">Cell membrane</keyword>
<comment type="function">
    <text evidence="8">Part of a membrane-bound complex that couples electron transfer with translocation of ions across the membrane.</text>
</comment>
<evidence type="ECO:0000256" key="3">
    <source>
        <dbReference type="ARBA" id="ARBA00022692"/>
    </source>
</evidence>
<evidence type="ECO:0000313" key="10">
    <source>
        <dbReference type="Proteomes" id="UP000254337"/>
    </source>
</evidence>
<evidence type="ECO:0000256" key="8">
    <source>
        <dbReference type="HAMAP-Rule" id="MF_00459"/>
    </source>
</evidence>
<dbReference type="GO" id="GO:0022900">
    <property type="term" value="P:electron transport chain"/>
    <property type="evidence" value="ECO:0007669"/>
    <property type="project" value="UniProtKB-UniRule"/>
</dbReference>
<keyword evidence="6 8" id="KW-1133">Transmembrane helix</keyword>
<dbReference type="Pfam" id="PF02508">
    <property type="entry name" value="Rnf-Nqr"/>
    <property type="match status" value="1"/>
</dbReference>
<keyword evidence="7 8" id="KW-0472">Membrane</keyword>
<dbReference type="KEGG" id="meg:DKB62_09405"/>
<dbReference type="Proteomes" id="UP000254337">
    <property type="component" value="Chromosome"/>
</dbReference>
<evidence type="ECO:0000313" key="9">
    <source>
        <dbReference type="EMBL" id="AXL21759.1"/>
    </source>
</evidence>
<dbReference type="HAMAP" id="MF_00459">
    <property type="entry name" value="RsxA_RnfA"/>
    <property type="match status" value="1"/>
</dbReference>
<dbReference type="OrthoDB" id="9803631at2"/>
<feature type="transmembrane region" description="Helical" evidence="8">
    <location>
        <begin position="43"/>
        <end position="65"/>
    </location>
</feature>
<dbReference type="PANTHER" id="PTHR30335:SF0">
    <property type="entry name" value="ION-TRANSLOCATING OXIDOREDUCTASE COMPLEX SUBUNIT A"/>
    <property type="match status" value="1"/>
</dbReference>
<dbReference type="PANTHER" id="PTHR30335">
    <property type="entry name" value="INTEGRAL MEMBRANE PROTEIN OF SOXR-REDUCING COMPLEX"/>
    <property type="match status" value="1"/>
</dbReference>